<dbReference type="OrthoDB" id="9968745at2"/>
<gene>
    <name evidence="1" type="ORF">F6X53_11795</name>
</gene>
<reference evidence="1 2" key="1">
    <citation type="submission" date="2019-09" db="EMBL/GenBank/DDBJ databases">
        <title>YIM 48816 draft genome.</title>
        <authorList>
            <person name="Jiang L."/>
        </authorList>
    </citation>
    <scope>NUCLEOTIDE SEQUENCE [LARGE SCALE GENOMIC DNA]</scope>
    <source>
        <strain evidence="1 2">YIM 48816</strain>
    </source>
</reference>
<comment type="caution">
    <text evidence="1">The sequence shown here is derived from an EMBL/GenBank/DDBJ whole genome shotgun (WGS) entry which is preliminary data.</text>
</comment>
<name>A0A6L3SYD0_9HYPH</name>
<dbReference type="Proteomes" id="UP000474159">
    <property type="component" value="Unassembled WGS sequence"/>
</dbReference>
<proteinExistence type="predicted"/>
<accession>A0A6L3SYD0</accession>
<dbReference type="RefSeq" id="WP_151000223.1">
    <property type="nucleotide sequence ID" value="NZ_BPQY01000201.1"/>
</dbReference>
<protein>
    <submittedName>
        <fullName evidence="1">Uncharacterized protein</fullName>
    </submittedName>
</protein>
<keyword evidence="2" id="KW-1185">Reference proteome</keyword>
<evidence type="ECO:0000313" key="2">
    <source>
        <dbReference type="Proteomes" id="UP000474159"/>
    </source>
</evidence>
<dbReference type="AlphaFoldDB" id="A0A6L3SYD0"/>
<organism evidence="1 2">
    <name type="scientific">Methylobacterium soli</name>
    <dbReference type="NCBI Taxonomy" id="553447"/>
    <lineage>
        <taxon>Bacteria</taxon>
        <taxon>Pseudomonadati</taxon>
        <taxon>Pseudomonadota</taxon>
        <taxon>Alphaproteobacteria</taxon>
        <taxon>Hyphomicrobiales</taxon>
        <taxon>Methylobacteriaceae</taxon>
        <taxon>Methylobacterium</taxon>
    </lineage>
</organism>
<evidence type="ECO:0000313" key="1">
    <source>
        <dbReference type="EMBL" id="KAB1079058.1"/>
    </source>
</evidence>
<dbReference type="EMBL" id="VZZK01000010">
    <property type="protein sequence ID" value="KAB1079058.1"/>
    <property type="molecule type" value="Genomic_DNA"/>
</dbReference>
<sequence length="95" mass="10310">MSDSTVSRGDLAFSSAVPAAGCSGFPQEVKSLTQARRLVERERLPLIRSSHRWLEVYNRLVVAEASGTRTEIEAARDALAAALQAERDAPRSRAA</sequence>